<dbReference type="RefSeq" id="XP_029233904.1">
    <property type="nucleotide sequence ID" value="XM_029386433.1"/>
</dbReference>
<evidence type="ECO:0000313" key="3">
    <source>
        <dbReference type="Proteomes" id="UP000283634"/>
    </source>
</evidence>
<dbReference type="GeneID" id="40333702"/>
<organism evidence="2 3">
    <name type="scientific">Trypanosoma rangeli</name>
    <dbReference type="NCBI Taxonomy" id="5698"/>
    <lineage>
        <taxon>Eukaryota</taxon>
        <taxon>Discoba</taxon>
        <taxon>Euglenozoa</taxon>
        <taxon>Kinetoplastea</taxon>
        <taxon>Metakinetoplastina</taxon>
        <taxon>Trypanosomatida</taxon>
        <taxon>Trypanosomatidae</taxon>
        <taxon>Trypanosoma</taxon>
        <taxon>Herpetosoma</taxon>
    </lineage>
</organism>
<gene>
    <name evidence="2" type="ORF">TraAM80_09769</name>
</gene>
<dbReference type="EMBL" id="MKGL01000620">
    <property type="protein sequence ID" value="RNE96954.1"/>
    <property type="molecule type" value="Genomic_DNA"/>
</dbReference>
<keyword evidence="3" id="KW-1185">Reference proteome</keyword>
<feature type="region of interest" description="Disordered" evidence="1">
    <location>
        <begin position="61"/>
        <end position="89"/>
    </location>
</feature>
<evidence type="ECO:0000313" key="2">
    <source>
        <dbReference type="EMBL" id="RNE96954.1"/>
    </source>
</evidence>
<protein>
    <submittedName>
        <fullName evidence="2">Uncharacterized protein</fullName>
    </submittedName>
</protein>
<name>A0A3R7N5Q8_TRYRA</name>
<accession>A0A3R7N5Q8</accession>
<reference evidence="2 3" key="1">
    <citation type="journal article" date="2018" name="BMC Genomics">
        <title>Genomic comparison of Trypanosoma conorhini and Trypanosoma rangeli to Trypanosoma cruzi strains of high and low virulence.</title>
        <authorList>
            <person name="Bradwell K.R."/>
            <person name="Koparde V.N."/>
            <person name="Matveyev A.V."/>
            <person name="Serrano M.G."/>
            <person name="Alves J.M."/>
            <person name="Parikh H."/>
            <person name="Huang B."/>
            <person name="Lee V."/>
            <person name="Espinosa-Alvarez O."/>
            <person name="Ortiz P.A."/>
            <person name="Costa-Martins A.G."/>
            <person name="Teixeira M.M."/>
            <person name="Buck G.A."/>
        </authorList>
    </citation>
    <scope>NUCLEOTIDE SEQUENCE [LARGE SCALE GENOMIC DNA]</scope>
    <source>
        <strain evidence="2 3">AM80</strain>
    </source>
</reference>
<evidence type="ECO:0000256" key="1">
    <source>
        <dbReference type="SAM" id="MobiDB-lite"/>
    </source>
</evidence>
<sequence>MAGRGGSSPTAPTEDLAGPLCPIGFVALALEFLSSWRRMVPRQSGSKGYALGARNACGVPPPGKFEAPLPRGPDTFGRHRGGRHPLDGGNETLVQIRQSICGQSVLLPAPGALQKSSERRGCLGLHFFRGGAPLRGSGA</sequence>
<comment type="caution">
    <text evidence="2">The sequence shown here is derived from an EMBL/GenBank/DDBJ whole genome shotgun (WGS) entry which is preliminary data.</text>
</comment>
<proteinExistence type="predicted"/>
<dbReference type="AlphaFoldDB" id="A0A3R7N5Q8"/>
<dbReference type="Proteomes" id="UP000283634">
    <property type="component" value="Unassembled WGS sequence"/>
</dbReference>